<accession>X0QDW4</accession>
<dbReference type="GO" id="GO:0015074">
    <property type="term" value="P:DNA integration"/>
    <property type="evidence" value="ECO:0007669"/>
    <property type="project" value="InterPro"/>
</dbReference>
<proteinExistence type="predicted"/>
<dbReference type="InterPro" id="IPR050090">
    <property type="entry name" value="Tyrosine_recombinase_XerCD"/>
</dbReference>
<dbReference type="PROSITE" id="PS51898">
    <property type="entry name" value="TYR_RECOMBINASE"/>
    <property type="match status" value="1"/>
</dbReference>
<dbReference type="EMBL" id="BAWF01000067">
    <property type="protein sequence ID" value="GAF49071.1"/>
    <property type="molecule type" value="Genomic_DNA"/>
</dbReference>
<evidence type="ECO:0000313" key="4">
    <source>
        <dbReference type="Proteomes" id="UP000019491"/>
    </source>
</evidence>
<dbReference type="Proteomes" id="UP000019491">
    <property type="component" value="Unassembled WGS sequence"/>
</dbReference>
<dbReference type="PANTHER" id="PTHR30349:SF90">
    <property type="entry name" value="TYROSINE RECOMBINASE XERD"/>
    <property type="match status" value="1"/>
</dbReference>
<dbReference type="InterPro" id="IPR002104">
    <property type="entry name" value="Integrase_catalytic"/>
</dbReference>
<dbReference type="OrthoDB" id="3698359at2"/>
<dbReference type="GO" id="GO:0006310">
    <property type="term" value="P:DNA recombination"/>
    <property type="evidence" value="ECO:0007669"/>
    <property type="project" value="UniProtKB-KW"/>
</dbReference>
<comment type="caution">
    <text evidence="3">The sequence shown here is derived from an EMBL/GenBank/DDBJ whole genome shotgun (WGS) entry which is preliminary data.</text>
</comment>
<dbReference type="SUPFAM" id="SSF56349">
    <property type="entry name" value="DNA breaking-rejoining enzymes"/>
    <property type="match status" value="1"/>
</dbReference>
<evidence type="ECO:0000259" key="2">
    <source>
        <dbReference type="PROSITE" id="PS51898"/>
    </source>
</evidence>
<reference evidence="3 4" key="1">
    <citation type="submission" date="2014-02" db="EMBL/GenBank/DDBJ databases">
        <title>Whole genome shotgun sequence of Rhodococcus wratislaviensis NBRC 100605.</title>
        <authorList>
            <person name="Hosoyama A."/>
            <person name="Tsuchikane K."/>
            <person name="Yoshida I."/>
            <person name="Ohji S."/>
            <person name="Ichikawa N."/>
            <person name="Yamazoe A."/>
            <person name="Fujita N."/>
        </authorList>
    </citation>
    <scope>NUCLEOTIDE SEQUENCE [LARGE SCALE GENOMIC DNA]</scope>
    <source>
        <strain evidence="3 4">NBRC 100605</strain>
    </source>
</reference>
<dbReference type="Pfam" id="PF00589">
    <property type="entry name" value="Phage_integrase"/>
    <property type="match status" value="1"/>
</dbReference>
<evidence type="ECO:0000313" key="3">
    <source>
        <dbReference type="EMBL" id="GAF49071.1"/>
    </source>
</evidence>
<name>X0QDW4_RHOWR</name>
<gene>
    <name evidence="3" type="ORF">RW1_067_00050</name>
</gene>
<dbReference type="PANTHER" id="PTHR30349">
    <property type="entry name" value="PHAGE INTEGRASE-RELATED"/>
    <property type="match status" value="1"/>
</dbReference>
<keyword evidence="4" id="KW-1185">Reference proteome</keyword>
<dbReference type="InterPro" id="IPR011010">
    <property type="entry name" value="DNA_brk_join_enz"/>
</dbReference>
<protein>
    <submittedName>
        <fullName evidence="3">Putative recombinase</fullName>
    </submittedName>
</protein>
<dbReference type="GO" id="GO:0003677">
    <property type="term" value="F:DNA binding"/>
    <property type="evidence" value="ECO:0007669"/>
    <property type="project" value="InterPro"/>
</dbReference>
<dbReference type="AlphaFoldDB" id="X0QDW4"/>
<dbReference type="InterPro" id="IPR013762">
    <property type="entry name" value="Integrase-like_cat_sf"/>
</dbReference>
<organism evidence="3 4">
    <name type="scientific">Rhodococcus wratislaviensis NBRC 100605</name>
    <dbReference type="NCBI Taxonomy" id="1219028"/>
    <lineage>
        <taxon>Bacteria</taxon>
        <taxon>Bacillati</taxon>
        <taxon>Actinomycetota</taxon>
        <taxon>Actinomycetes</taxon>
        <taxon>Mycobacteriales</taxon>
        <taxon>Nocardiaceae</taxon>
        <taxon>Rhodococcus</taxon>
    </lineage>
</organism>
<evidence type="ECO:0000256" key="1">
    <source>
        <dbReference type="ARBA" id="ARBA00023172"/>
    </source>
</evidence>
<keyword evidence="1" id="KW-0233">DNA recombination</keyword>
<sequence>MSVAVVRDLRAQSRLETPSEVAAFEQDLLAEFVPARSPAGISDSTIRADVAAVVELREWFGRPLWEIAPKDLDGYFGRHLREAMPGTRVRKASAFGVYFEFLELRHKPDIHAATGFVVESPLDGVNRPRGGTHARLRIPPAPREVAQLFGGWQAELASARKYAPLVRNYTACRLMSLIGPRVSEMCLLRMGDLRWELGTFGKILLRGKGSGGRGKNERLVPLINGSRELLKWWVHGPRWEFDDRVNDPLAPVFPSERRNADSSSKFVTTDALRDGLAEAVGLHLPGHAGRLSPHLLRHFAASDLYRNGMDVVAIQEVLGHRWLNTTMIYVHVDKTHIEDAWADAGRRAADRFGGRPR</sequence>
<feature type="domain" description="Tyr recombinase" evidence="2">
    <location>
        <begin position="140"/>
        <end position="342"/>
    </location>
</feature>
<dbReference type="Gene3D" id="1.10.443.10">
    <property type="entry name" value="Intergrase catalytic core"/>
    <property type="match status" value="1"/>
</dbReference>